<name>A0A8S5U8F6_9CAUD</name>
<organism evidence="2">
    <name type="scientific">Siphoviridae sp. ct9j27</name>
    <dbReference type="NCBI Taxonomy" id="2825369"/>
    <lineage>
        <taxon>Viruses</taxon>
        <taxon>Duplodnaviria</taxon>
        <taxon>Heunggongvirae</taxon>
        <taxon>Uroviricota</taxon>
        <taxon>Caudoviricetes</taxon>
    </lineage>
</organism>
<dbReference type="EMBL" id="BK016036">
    <property type="protein sequence ID" value="DAF90733.1"/>
    <property type="molecule type" value="Genomic_DNA"/>
</dbReference>
<keyword evidence="1" id="KW-0812">Transmembrane</keyword>
<keyword evidence="1" id="KW-1133">Transmembrane helix</keyword>
<feature type="transmembrane region" description="Helical" evidence="1">
    <location>
        <begin position="31"/>
        <end position="53"/>
    </location>
</feature>
<protein>
    <submittedName>
        <fullName evidence="2">Uncharacterized protein</fullName>
    </submittedName>
</protein>
<evidence type="ECO:0000313" key="2">
    <source>
        <dbReference type="EMBL" id="DAF90733.1"/>
    </source>
</evidence>
<evidence type="ECO:0000256" key="1">
    <source>
        <dbReference type="SAM" id="Phobius"/>
    </source>
</evidence>
<keyword evidence="1" id="KW-0472">Membrane</keyword>
<reference evidence="2" key="1">
    <citation type="journal article" date="2021" name="Proc. Natl. Acad. Sci. U.S.A.">
        <title>A Catalog of Tens of Thousands of Viruses from Human Metagenomes Reveals Hidden Associations with Chronic Diseases.</title>
        <authorList>
            <person name="Tisza M.J."/>
            <person name="Buck C.B."/>
        </authorList>
    </citation>
    <scope>NUCLEOTIDE SEQUENCE</scope>
    <source>
        <strain evidence="2">Ct9j27</strain>
    </source>
</reference>
<accession>A0A8S5U8F6</accession>
<sequence length="64" mass="7205">MKKRIILVALLPLLVYFTADCLGIFEPHNVAYLMAFRYALTAYGLVGALAVWLKDKEKEVCNAD</sequence>
<proteinExistence type="predicted"/>